<name>A0AA89C1E3_PINIB</name>
<reference evidence="16" key="1">
    <citation type="submission" date="2019-08" db="EMBL/GenBank/DDBJ databases">
        <title>The improved chromosome-level genome for the pearl oyster Pinctada fucata martensii using PacBio sequencing and Hi-C.</title>
        <authorList>
            <person name="Zheng Z."/>
        </authorList>
    </citation>
    <scope>NUCLEOTIDE SEQUENCE</scope>
    <source>
        <strain evidence="16">ZZ-2019</strain>
        <tissue evidence="16">Adductor muscle</tissue>
    </source>
</reference>
<comment type="catalytic activity">
    <reaction evidence="1 12">
        <text>alpha-D-galactose 1-phosphate + UDP-alpha-D-glucose = alpha-D-glucose 1-phosphate + UDP-alpha-D-galactose</text>
        <dbReference type="Rhea" id="RHEA:13989"/>
        <dbReference type="ChEBI" id="CHEBI:58336"/>
        <dbReference type="ChEBI" id="CHEBI:58601"/>
        <dbReference type="ChEBI" id="CHEBI:58885"/>
        <dbReference type="ChEBI" id="CHEBI:66914"/>
        <dbReference type="EC" id="2.7.7.12"/>
    </reaction>
</comment>
<evidence type="ECO:0000256" key="8">
    <source>
        <dbReference type="ARBA" id="ARBA00022833"/>
    </source>
</evidence>
<dbReference type="PANTHER" id="PTHR11943:SF1">
    <property type="entry name" value="GALACTOSE-1-PHOSPHATE URIDYLYLTRANSFERASE"/>
    <property type="match status" value="1"/>
</dbReference>
<keyword evidence="10 12" id="KW-0119">Carbohydrate metabolism</keyword>
<comment type="cofactor">
    <cofactor evidence="2">
        <name>Zn(2+)</name>
        <dbReference type="ChEBI" id="CHEBI:29105"/>
    </cofactor>
</comment>
<evidence type="ECO:0000256" key="12">
    <source>
        <dbReference type="RuleBase" id="RU000506"/>
    </source>
</evidence>
<dbReference type="GO" id="GO:0008270">
    <property type="term" value="F:zinc ion binding"/>
    <property type="evidence" value="ECO:0007669"/>
    <property type="project" value="InterPro"/>
</dbReference>
<dbReference type="GO" id="GO:0005737">
    <property type="term" value="C:cytoplasm"/>
    <property type="evidence" value="ECO:0007669"/>
    <property type="project" value="TreeGrafter"/>
</dbReference>
<feature type="compositionally biased region" description="Basic and acidic residues" evidence="13">
    <location>
        <begin position="86"/>
        <end position="98"/>
    </location>
</feature>
<feature type="domain" description="Galactose-1-phosphate uridyl transferase C-terminal" evidence="15">
    <location>
        <begin position="230"/>
        <end position="396"/>
    </location>
</feature>
<evidence type="ECO:0000259" key="15">
    <source>
        <dbReference type="Pfam" id="PF02744"/>
    </source>
</evidence>
<keyword evidence="9 12" id="KW-0299">Galactose metabolism</keyword>
<dbReference type="InterPro" id="IPR005849">
    <property type="entry name" value="GalP_Utransf_N"/>
</dbReference>
<proteinExistence type="inferred from homology"/>
<dbReference type="GO" id="GO:0008108">
    <property type="term" value="F:UDP-glucose:hexose-1-phosphate uridylyltransferase activity"/>
    <property type="evidence" value="ECO:0007669"/>
    <property type="project" value="UniProtKB-EC"/>
</dbReference>
<dbReference type="FunFam" id="3.30.428.10:FF:000001">
    <property type="entry name" value="Galactose-1-phosphate uridylyltransferase"/>
    <property type="match status" value="1"/>
</dbReference>
<dbReference type="Gene3D" id="3.30.428.10">
    <property type="entry name" value="HIT-like"/>
    <property type="match status" value="2"/>
</dbReference>
<evidence type="ECO:0000256" key="10">
    <source>
        <dbReference type="ARBA" id="ARBA00023277"/>
    </source>
</evidence>
<evidence type="ECO:0000256" key="13">
    <source>
        <dbReference type="SAM" id="MobiDB-lite"/>
    </source>
</evidence>
<evidence type="ECO:0000256" key="6">
    <source>
        <dbReference type="ARBA" id="ARBA00022695"/>
    </source>
</evidence>
<keyword evidence="17" id="KW-1185">Reference proteome</keyword>
<evidence type="ECO:0000256" key="9">
    <source>
        <dbReference type="ARBA" id="ARBA00023144"/>
    </source>
</evidence>
<evidence type="ECO:0000259" key="14">
    <source>
        <dbReference type="Pfam" id="PF01087"/>
    </source>
</evidence>
<dbReference type="SUPFAM" id="SSF54197">
    <property type="entry name" value="HIT-like"/>
    <property type="match status" value="2"/>
</dbReference>
<sequence>MSHVGSDVGVRGSKQQEETGVPGEKPPAEAWVGDHLPSHIRPFAESGIRTWDLREHPHIRYNPLTEEWVTVSPHRMKRPWQGQVEKPQEDDIPRHDPKNPLCPGNTRPNGKVNPDYDSTFVFDNDFPALLDDIPSPEPSDSPLFKTAAACGTCKVMCFHPRSDVTLPLMSPQEVRAVIDKWTEINTDLGKKYNWVQIFENKGAVMGCSNPHPHCQVWASSYLPNDPAIKHRTQREYYMKHKSPMLVDYVKQELNKKERIIIENDSWVWLVPYWAVWPYETMLLPKRHVQRLEDLTDSERNDLAAIMIKLLTKYDNLFDISFPYSMGWHGAPTGEYMDEDNSHWQLHALYYPPLLRSATVKKFMVGYEMLSQPQRDLTAEQAADKLRGLPDTHYKHRTS</sequence>
<dbReference type="CDD" id="cd00608">
    <property type="entry name" value="GalT"/>
    <property type="match status" value="1"/>
</dbReference>
<dbReference type="EC" id="2.7.7.12" evidence="12"/>
<keyword evidence="8" id="KW-0862">Zinc</keyword>
<evidence type="ECO:0000256" key="5">
    <source>
        <dbReference type="ARBA" id="ARBA00022679"/>
    </source>
</evidence>
<dbReference type="InterPro" id="IPR001937">
    <property type="entry name" value="GalP_UDPtransf1"/>
</dbReference>
<accession>A0AA89C1E3</accession>
<keyword evidence="7 12" id="KW-0479">Metal-binding</keyword>
<feature type="region of interest" description="Disordered" evidence="13">
    <location>
        <begin position="79"/>
        <end position="113"/>
    </location>
</feature>
<dbReference type="PANTHER" id="PTHR11943">
    <property type="entry name" value="GALACTOSE-1-PHOSPHATE URIDYLYLTRANSFERASE"/>
    <property type="match status" value="1"/>
</dbReference>
<evidence type="ECO:0000256" key="3">
    <source>
        <dbReference type="ARBA" id="ARBA00004947"/>
    </source>
</evidence>
<dbReference type="GO" id="GO:0033499">
    <property type="term" value="P:galactose catabolic process via UDP-galactose, Leloir pathway"/>
    <property type="evidence" value="ECO:0007669"/>
    <property type="project" value="TreeGrafter"/>
</dbReference>
<evidence type="ECO:0000313" key="16">
    <source>
        <dbReference type="EMBL" id="KAK3098097.1"/>
    </source>
</evidence>
<evidence type="ECO:0000256" key="11">
    <source>
        <dbReference type="PIRSR" id="PIRSR000808-1"/>
    </source>
</evidence>
<dbReference type="AlphaFoldDB" id="A0AA89C1E3"/>
<dbReference type="NCBIfam" id="NF008724">
    <property type="entry name" value="PRK11720.1"/>
    <property type="match status" value="1"/>
</dbReference>
<keyword evidence="5 12" id="KW-0808">Transferase</keyword>
<dbReference type="NCBIfam" id="TIGR00209">
    <property type="entry name" value="galT_1"/>
    <property type="match status" value="1"/>
</dbReference>
<comment type="pathway">
    <text evidence="3 12">Carbohydrate metabolism; galactose metabolism.</text>
</comment>
<protein>
    <recommendedName>
        <fullName evidence="12">Galactose-1-phosphate uridylyltransferase</fullName>
        <ecNumber evidence="12">2.7.7.12</ecNumber>
    </recommendedName>
</protein>
<dbReference type="Proteomes" id="UP001186944">
    <property type="component" value="Unassembled WGS sequence"/>
</dbReference>
<dbReference type="InterPro" id="IPR005850">
    <property type="entry name" value="GalP_Utransf_C"/>
</dbReference>
<evidence type="ECO:0000256" key="7">
    <source>
        <dbReference type="ARBA" id="ARBA00022723"/>
    </source>
</evidence>
<organism evidence="16 17">
    <name type="scientific">Pinctada imbricata</name>
    <name type="common">Atlantic pearl-oyster</name>
    <name type="synonym">Pinctada martensii</name>
    <dbReference type="NCBI Taxonomy" id="66713"/>
    <lineage>
        <taxon>Eukaryota</taxon>
        <taxon>Metazoa</taxon>
        <taxon>Spiralia</taxon>
        <taxon>Lophotrochozoa</taxon>
        <taxon>Mollusca</taxon>
        <taxon>Bivalvia</taxon>
        <taxon>Autobranchia</taxon>
        <taxon>Pteriomorphia</taxon>
        <taxon>Pterioida</taxon>
        <taxon>Pterioidea</taxon>
        <taxon>Pteriidae</taxon>
        <taxon>Pinctada</taxon>
    </lineage>
</organism>
<dbReference type="PIRSF" id="PIRSF000808">
    <property type="entry name" value="GalT"/>
    <property type="match status" value="1"/>
</dbReference>
<dbReference type="Pfam" id="PF02744">
    <property type="entry name" value="GalP_UDP_tr_C"/>
    <property type="match status" value="1"/>
</dbReference>
<comment type="similarity">
    <text evidence="4 12">Belongs to the galactose-1-phosphate uridylyltransferase type 1 family.</text>
</comment>
<dbReference type="InterPro" id="IPR019779">
    <property type="entry name" value="GalP_UDPtransf1_His-AS"/>
</dbReference>
<feature type="domain" description="Galactose-1-phosphate uridyl transferase N-terminal" evidence="14">
    <location>
        <begin position="52"/>
        <end position="223"/>
    </location>
</feature>
<keyword evidence="6 12" id="KW-0548">Nucleotidyltransferase</keyword>
<dbReference type="InterPro" id="IPR036265">
    <property type="entry name" value="HIT-like_sf"/>
</dbReference>
<feature type="region of interest" description="Disordered" evidence="13">
    <location>
        <begin position="1"/>
        <end position="36"/>
    </location>
</feature>
<dbReference type="EMBL" id="VSWD01000007">
    <property type="protein sequence ID" value="KAK3098097.1"/>
    <property type="molecule type" value="Genomic_DNA"/>
</dbReference>
<gene>
    <name evidence="16" type="ORF">FSP39_016050</name>
</gene>
<dbReference type="PROSITE" id="PS00117">
    <property type="entry name" value="GAL_P_UDP_TRANSF_I"/>
    <property type="match status" value="1"/>
</dbReference>
<evidence type="ECO:0000256" key="2">
    <source>
        <dbReference type="ARBA" id="ARBA00001947"/>
    </source>
</evidence>
<comment type="caution">
    <text evidence="16">The sequence shown here is derived from an EMBL/GenBank/DDBJ whole genome shotgun (WGS) entry which is preliminary data.</text>
</comment>
<evidence type="ECO:0000256" key="1">
    <source>
        <dbReference type="ARBA" id="ARBA00001107"/>
    </source>
</evidence>
<dbReference type="FunFam" id="3.30.428.10:FF:000002">
    <property type="entry name" value="Galactose-1-phosphate uridylyltransferase"/>
    <property type="match status" value="1"/>
</dbReference>
<evidence type="ECO:0000256" key="4">
    <source>
        <dbReference type="ARBA" id="ARBA00010951"/>
    </source>
</evidence>
<evidence type="ECO:0000313" key="17">
    <source>
        <dbReference type="Proteomes" id="UP001186944"/>
    </source>
</evidence>
<feature type="active site" description="Tele-UMP-histidine intermediate" evidence="11">
    <location>
        <position position="213"/>
    </location>
</feature>
<dbReference type="Pfam" id="PF01087">
    <property type="entry name" value="GalP_UDP_transf"/>
    <property type="match status" value="1"/>
</dbReference>